<dbReference type="KEGG" id="cke:B5M06_08450"/>
<dbReference type="PANTHER" id="PTHR37299">
    <property type="entry name" value="TRANSCRIPTIONAL REGULATOR-RELATED"/>
    <property type="match status" value="1"/>
</dbReference>
<dbReference type="PROSITE" id="PS50930">
    <property type="entry name" value="HTH_LYTTR"/>
    <property type="match status" value="1"/>
</dbReference>
<dbReference type="Pfam" id="PF00072">
    <property type="entry name" value="Response_reg"/>
    <property type="match status" value="1"/>
</dbReference>
<dbReference type="AlphaFoldDB" id="A0A1V3TKT3"/>
<reference evidence="4 5" key="1">
    <citation type="submission" date="2017-03" db="EMBL/GenBank/DDBJ databases">
        <title>Rapid Whole Genome Sequencing of Comamonas kerstersii Causing Continuous ambulatory Peritoneal Dialysis-Associated Peritonitis.</title>
        <authorList>
            <person name="Zheng B."/>
        </authorList>
    </citation>
    <scope>NUCLEOTIDE SEQUENCE [LARGE SCALE GENOMIC DNA]</scope>
    <source>
        <strain evidence="4 5">8943</strain>
    </source>
</reference>
<organism evidence="4 5">
    <name type="scientific">Comamonas kerstersii</name>
    <dbReference type="NCBI Taxonomy" id="225992"/>
    <lineage>
        <taxon>Bacteria</taxon>
        <taxon>Pseudomonadati</taxon>
        <taxon>Pseudomonadota</taxon>
        <taxon>Betaproteobacteria</taxon>
        <taxon>Burkholderiales</taxon>
        <taxon>Comamonadaceae</taxon>
        <taxon>Comamonas</taxon>
    </lineage>
</organism>
<dbReference type="PANTHER" id="PTHR37299:SF1">
    <property type="entry name" value="STAGE 0 SPORULATION PROTEIN A HOMOLOG"/>
    <property type="match status" value="1"/>
</dbReference>
<dbReference type="GO" id="GO:0003677">
    <property type="term" value="F:DNA binding"/>
    <property type="evidence" value="ECO:0007669"/>
    <property type="project" value="UniProtKB-KW"/>
</dbReference>
<sequence>MHVLIVDDELLARNRLRVLLSECEDPASPFVIEEAASTAQALEFLQRSPIPVNILFLDVQMPGPNGLVLAQTVRSMSKPPAVVFVTAHAMYAANAFELEATDYLTKPVRLERLQQTLAKIRRIRALEGLGDATDHLPALVIRDRGRAERVPLHQIIYFKAEQKYVTVRTASRTYIYDNSLSELENRFPSQFVRIHRNALVAPSQMRALDKHYTDDDMECWVLRLHSVPETLQVSRRQLASVRHVLHSMSHCAATPQAEPA</sequence>
<dbReference type="InterPro" id="IPR007492">
    <property type="entry name" value="LytTR_DNA-bd_dom"/>
</dbReference>
<keyword evidence="1" id="KW-0597">Phosphoprotein</keyword>
<dbReference type="RefSeq" id="WP_054065478.1">
    <property type="nucleotide sequence ID" value="NZ_CATYED010000007.1"/>
</dbReference>
<dbReference type="SMART" id="SM00448">
    <property type="entry name" value="REC"/>
    <property type="match status" value="1"/>
</dbReference>
<dbReference type="SUPFAM" id="SSF52172">
    <property type="entry name" value="CheY-like"/>
    <property type="match status" value="1"/>
</dbReference>
<evidence type="ECO:0000259" key="2">
    <source>
        <dbReference type="PROSITE" id="PS50110"/>
    </source>
</evidence>
<name>A0A1V3TKT3_9BURK</name>
<evidence type="ECO:0000256" key="1">
    <source>
        <dbReference type="PROSITE-ProRule" id="PRU00169"/>
    </source>
</evidence>
<protein>
    <submittedName>
        <fullName evidence="4">DNA-binding response regulator</fullName>
    </submittedName>
</protein>
<dbReference type="InterPro" id="IPR046947">
    <property type="entry name" value="LytR-like"/>
</dbReference>
<feature type="domain" description="Response regulatory" evidence="2">
    <location>
        <begin position="2"/>
        <end position="121"/>
    </location>
</feature>
<feature type="modified residue" description="4-aspartylphosphate" evidence="1">
    <location>
        <position position="58"/>
    </location>
</feature>
<evidence type="ECO:0000259" key="3">
    <source>
        <dbReference type="PROSITE" id="PS50930"/>
    </source>
</evidence>
<dbReference type="InterPro" id="IPR001789">
    <property type="entry name" value="Sig_transdc_resp-reg_receiver"/>
</dbReference>
<dbReference type="OrthoDB" id="236568at2"/>
<accession>A0A1V3TKT3</accession>
<evidence type="ECO:0000313" key="4">
    <source>
        <dbReference type="EMBL" id="AQZ98282.1"/>
    </source>
</evidence>
<dbReference type="Gene3D" id="3.40.50.2300">
    <property type="match status" value="1"/>
</dbReference>
<dbReference type="EMBL" id="CP020121">
    <property type="protein sequence ID" value="AQZ98282.1"/>
    <property type="molecule type" value="Genomic_DNA"/>
</dbReference>
<proteinExistence type="predicted"/>
<dbReference type="Gene3D" id="2.40.50.1020">
    <property type="entry name" value="LytTr DNA-binding domain"/>
    <property type="match status" value="1"/>
</dbReference>
<dbReference type="GO" id="GO:0000156">
    <property type="term" value="F:phosphorelay response regulator activity"/>
    <property type="evidence" value="ECO:0007669"/>
    <property type="project" value="InterPro"/>
</dbReference>
<keyword evidence="4" id="KW-0238">DNA-binding</keyword>
<dbReference type="PROSITE" id="PS50110">
    <property type="entry name" value="RESPONSE_REGULATORY"/>
    <property type="match status" value="1"/>
</dbReference>
<dbReference type="Proteomes" id="UP000242792">
    <property type="component" value="Chromosome"/>
</dbReference>
<dbReference type="SMART" id="SM00850">
    <property type="entry name" value="LytTR"/>
    <property type="match status" value="1"/>
</dbReference>
<dbReference type="InterPro" id="IPR011006">
    <property type="entry name" value="CheY-like_superfamily"/>
</dbReference>
<accession>A0A1V0BEJ7</accession>
<dbReference type="GeneID" id="83039348"/>
<gene>
    <name evidence="4" type="ORF">B5M06_08450</name>
</gene>
<feature type="domain" description="HTH LytTR-type" evidence="3">
    <location>
        <begin position="139"/>
        <end position="247"/>
    </location>
</feature>
<dbReference type="Pfam" id="PF04397">
    <property type="entry name" value="LytTR"/>
    <property type="match status" value="1"/>
</dbReference>
<evidence type="ECO:0000313" key="5">
    <source>
        <dbReference type="Proteomes" id="UP000242792"/>
    </source>
</evidence>